<protein>
    <submittedName>
        <fullName evidence="1">Glutathione S-transferase</fullName>
    </submittedName>
</protein>
<reference evidence="1 2" key="2">
    <citation type="submission" date="2018-03" db="EMBL/GenBank/DDBJ databases">
        <title>The ancient ancestry and fast evolution of plastids.</title>
        <authorList>
            <person name="Moore K.R."/>
            <person name="Magnabosco C."/>
            <person name="Momper L."/>
            <person name="Gold D.A."/>
            <person name="Bosak T."/>
            <person name="Fournier G.P."/>
        </authorList>
    </citation>
    <scope>NUCLEOTIDE SEQUENCE [LARGE SCALE GENOMIC DNA]</scope>
    <source>
        <strain evidence="1 2">CCAP 1448/3</strain>
    </source>
</reference>
<dbReference type="OrthoDB" id="515557at2"/>
<dbReference type="GO" id="GO:0016740">
    <property type="term" value="F:transferase activity"/>
    <property type="evidence" value="ECO:0007669"/>
    <property type="project" value="UniProtKB-KW"/>
</dbReference>
<keyword evidence="2" id="KW-1185">Reference proteome</keyword>
<dbReference type="Proteomes" id="UP000238762">
    <property type="component" value="Unassembled WGS sequence"/>
</dbReference>
<proteinExistence type="predicted"/>
<sequence>MASPAWGLPPPEDTPEEILRTEIITEARSPFDGKPLTAAEYALLEARLRSNPPNTQLNPKVEDLIYLIRLRKLFRSIGIPIK</sequence>
<dbReference type="AlphaFoldDB" id="A0A2T1C6K8"/>
<gene>
    <name evidence="1" type="ORF">C7B64_06310</name>
</gene>
<organism evidence="1 2">
    <name type="scientific">Merismopedia glauca CCAP 1448/3</name>
    <dbReference type="NCBI Taxonomy" id="1296344"/>
    <lineage>
        <taxon>Bacteria</taxon>
        <taxon>Bacillati</taxon>
        <taxon>Cyanobacteriota</taxon>
        <taxon>Cyanophyceae</taxon>
        <taxon>Synechococcales</taxon>
        <taxon>Merismopediaceae</taxon>
        <taxon>Merismopedia</taxon>
    </lineage>
</organism>
<dbReference type="EMBL" id="PVWJ01000022">
    <property type="protein sequence ID" value="PSB03912.1"/>
    <property type="molecule type" value="Genomic_DNA"/>
</dbReference>
<keyword evidence="1" id="KW-0808">Transferase</keyword>
<name>A0A2T1C6K8_9CYAN</name>
<accession>A0A2T1C6K8</accession>
<evidence type="ECO:0000313" key="1">
    <source>
        <dbReference type="EMBL" id="PSB03912.1"/>
    </source>
</evidence>
<evidence type="ECO:0000313" key="2">
    <source>
        <dbReference type="Proteomes" id="UP000238762"/>
    </source>
</evidence>
<reference evidence="1 2" key="1">
    <citation type="submission" date="2018-02" db="EMBL/GenBank/DDBJ databases">
        <authorList>
            <person name="Cohen D.B."/>
            <person name="Kent A.D."/>
        </authorList>
    </citation>
    <scope>NUCLEOTIDE SEQUENCE [LARGE SCALE GENOMIC DNA]</scope>
    <source>
        <strain evidence="1 2">CCAP 1448/3</strain>
    </source>
</reference>
<comment type="caution">
    <text evidence="1">The sequence shown here is derived from an EMBL/GenBank/DDBJ whole genome shotgun (WGS) entry which is preliminary data.</text>
</comment>